<comment type="caution">
    <text evidence="2">The sequence shown here is derived from an EMBL/GenBank/DDBJ whole genome shotgun (WGS) entry which is preliminary data.</text>
</comment>
<dbReference type="Proteomes" id="UP001445076">
    <property type="component" value="Unassembled WGS sequence"/>
</dbReference>
<sequence length="188" mass="20410">KHGSCPGSGCPPVESDDPEPPQAPEPTPTDFISSDNLLEAIKATGTRTLTHIPKAARPHAAGKLTDLLKKVNDGSTILNAPPTIKAWHNLLIFGNVCLAVPKRRGKRLASMIIKSLRDFPRVDNLIRLPRQHKKGRGRTPTHSTDSEKVRVQVSKKIEEGNTVGAIRIITSEDTVAPRDADMAEALRS</sequence>
<feature type="compositionally biased region" description="Basic residues" evidence="1">
    <location>
        <begin position="129"/>
        <end position="139"/>
    </location>
</feature>
<feature type="non-terminal residue" evidence="2">
    <location>
        <position position="1"/>
    </location>
</feature>
<evidence type="ECO:0000313" key="2">
    <source>
        <dbReference type="EMBL" id="KAK8720594.1"/>
    </source>
</evidence>
<accession>A0AAW0VU35</accession>
<organism evidence="2 3">
    <name type="scientific">Cherax quadricarinatus</name>
    <name type="common">Australian red claw crayfish</name>
    <dbReference type="NCBI Taxonomy" id="27406"/>
    <lineage>
        <taxon>Eukaryota</taxon>
        <taxon>Metazoa</taxon>
        <taxon>Ecdysozoa</taxon>
        <taxon>Arthropoda</taxon>
        <taxon>Crustacea</taxon>
        <taxon>Multicrustacea</taxon>
        <taxon>Malacostraca</taxon>
        <taxon>Eumalacostraca</taxon>
        <taxon>Eucarida</taxon>
        <taxon>Decapoda</taxon>
        <taxon>Pleocyemata</taxon>
        <taxon>Astacidea</taxon>
        <taxon>Parastacoidea</taxon>
        <taxon>Parastacidae</taxon>
        <taxon>Cherax</taxon>
    </lineage>
</organism>
<feature type="region of interest" description="Disordered" evidence="1">
    <location>
        <begin position="129"/>
        <end position="149"/>
    </location>
</feature>
<protein>
    <submittedName>
        <fullName evidence="2">Uncharacterized protein</fullName>
    </submittedName>
</protein>
<proteinExistence type="predicted"/>
<name>A0AAW0VU35_CHEQU</name>
<dbReference type="AlphaFoldDB" id="A0AAW0VU35"/>
<evidence type="ECO:0000256" key="1">
    <source>
        <dbReference type="SAM" id="MobiDB-lite"/>
    </source>
</evidence>
<gene>
    <name evidence="2" type="ORF">OTU49_013221</name>
</gene>
<feature type="region of interest" description="Disordered" evidence="1">
    <location>
        <begin position="1"/>
        <end position="32"/>
    </location>
</feature>
<reference evidence="2 3" key="1">
    <citation type="journal article" date="2024" name="BMC Genomics">
        <title>Genome assembly of redclaw crayfish (Cherax quadricarinatus) provides insights into its immune adaptation and hypoxia tolerance.</title>
        <authorList>
            <person name="Liu Z."/>
            <person name="Zheng J."/>
            <person name="Li H."/>
            <person name="Fang K."/>
            <person name="Wang S."/>
            <person name="He J."/>
            <person name="Zhou D."/>
            <person name="Weng S."/>
            <person name="Chi M."/>
            <person name="Gu Z."/>
            <person name="He J."/>
            <person name="Li F."/>
            <person name="Wang M."/>
        </authorList>
    </citation>
    <scope>NUCLEOTIDE SEQUENCE [LARGE SCALE GENOMIC DNA]</scope>
    <source>
        <strain evidence="2">ZL_2023a</strain>
    </source>
</reference>
<keyword evidence="3" id="KW-1185">Reference proteome</keyword>
<dbReference type="EMBL" id="JARKIK010000304">
    <property type="protein sequence ID" value="KAK8720594.1"/>
    <property type="molecule type" value="Genomic_DNA"/>
</dbReference>
<evidence type="ECO:0000313" key="3">
    <source>
        <dbReference type="Proteomes" id="UP001445076"/>
    </source>
</evidence>